<name>A0ABN1QE71_9ACTN</name>
<dbReference type="InterPro" id="IPR003439">
    <property type="entry name" value="ABC_transporter-like_ATP-bd"/>
</dbReference>
<keyword evidence="3" id="KW-0547">Nucleotide-binding</keyword>
<dbReference type="InterPro" id="IPR003593">
    <property type="entry name" value="AAA+_ATPase"/>
</dbReference>
<gene>
    <name evidence="6" type="ORF">GCM10009550_11080</name>
</gene>
<dbReference type="PANTHER" id="PTHR43335">
    <property type="entry name" value="ABC TRANSPORTER, ATP-BINDING PROTEIN"/>
    <property type="match status" value="1"/>
</dbReference>
<evidence type="ECO:0000259" key="5">
    <source>
        <dbReference type="PROSITE" id="PS50893"/>
    </source>
</evidence>
<feature type="domain" description="ABC transporter" evidence="5">
    <location>
        <begin position="3"/>
        <end position="212"/>
    </location>
</feature>
<evidence type="ECO:0000313" key="6">
    <source>
        <dbReference type="EMBL" id="GAA0941127.1"/>
    </source>
</evidence>
<sequence length="212" mass="22465">MIVECDGLVRVYGPGQAVGPVSLTLAAGEGAALTGPNGAGKSTLLRIVCGDDRPDEGTVRVLGGPPRAEDPRFRRRVLVLDEVSYFPELSVREHLLLVAVGHGLGRSAEERVAEVLESCRLGGHRDLSPYKLSSGLRQLMGIAALLLPPEPELLVLDEPERHLDGAARTWLGEVLNERKRAGTAVLFATHSQELVHAAADRIVDVGGGAAHG</sequence>
<dbReference type="InterPro" id="IPR027417">
    <property type="entry name" value="P-loop_NTPase"/>
</dbReference>
<keyword evidence="2" id="KW-0813">Transport</keyword>
<evidence type="ECO:0000313" key="7">
    <source>
        <dbReference type="Proteomes" id="UP001500665"/>
    </source>
</evidence>
<comment type="similarity">
    <text evidence="1">Belongs to the ABC transporter superfamily.</text>
</comment>
<proteinExistence type="inferred from homology"/>
<comment type="caution">
    <text evidence="6">The sequence shown here is derived from an EMBL/GenBank/DDBJ whole genome shotgun (WGS) entry which is preliminary data.</text>
</comment>
<dbReference type="SMART" id="SM00382">
    <property type="entry name" value="AAA"/>
    <property type="match status" value="1"/>
</dbReference>
<dbReference type="Pfam" id="PF00005">
    <property type="entry name" value="ABC_tran"/>
    <property type="match status" value="1"/>
</dbReference>
<reference evidence="6 7" key="1">
    <citation type="journal article" date="2019" name="Int. J. Syst. Evol. Microbiol.">
        <title>The Global Catalogue of Microorganisms (GCM) 10K type strain sequencing project: providing services to taxonomists for standard genome sequencing and annotation.</title>
        <authorList>
            <consortium name="The Broad Institute Genomics Platform"/>
            <consortium name="The Broad Institute Genome Sequencing Center for Infectious Disease"/>
            <person name="Wu L."/>
            <person name="Ma J."/>
        </authorList>
    </citation>
    <scope>NUCLEOTIDE SEQUENCE [LARGE SCALE GENOMIC DNA]</scope>
    <source>
        <strain evidence="6 7">JCM 10696</strain>
    </source>
</reference>
<evidence type="ECO:0000256" key="2">
    <source>
        <dbReference type="ARBA" id="ARBA00022448"/>
    </source>
</evidence>
<evidence type="ECO:0000256" key="3">
    <source>
        <dbReference type="ARBA" id="ARBA00022741"/>
    </source>
</evidence>
<keyword evidence="7" id="KW-1185">Reference proteome</keyword>
<dbReference type="PROSITE" id="PS50893">
    <property type="entry name" value="ABC_TRANSPORTER_2"/>
    <property type="match status" value="1"/>
</dbReference>
<dbReference type="Gene3D" id="3.40.50.300">
    <property type="entry name" value="P-loop containing nucleotide triphosphate hydrolases"/>
    <property type="match status" value="1"/>
</dbReference>
<keyword evidence="4" id="KW-0067">ATP-binding</keyword>
<dbReference type="PANTHER" id="PTHR43335:SF11">
    <property type="entry name" value="ABC TRANSPORTER RELATED"/>
    <property type="match status" value="1"/>
</dbReference>
<dbReference type="Proteomes" id="UP001500665">
    <property type="component" value="Unassembled WGS sequence"/>
</dbReference>
<protein>
    <recommendedName>
        <fullName evidence="5">ABC transporter domain-containing protein</fullName>
    </recommendedName>
</protein>
<dbReference type="RefSeq" id="WP_344237391.1">
    <property type="nucleotide sequence ID" value="NZ_BAAAHH010000003.1"/>
</dbReference>
<evidence type="ECO:0000256" key="1">
    <source>
        <dbReference type="ARBA" id="ARBA00005417"/>
    </source>
</evidence>
<dbReference type="SUPFAM" id="SSF52540">
    <property type="entry name" value="P-loop containing nucleoside triphosphate hydrolases"/>
    <property type="match status" value="1"/>
</dbReference>
<accession>A0ABN1QE71</accession>
<evidence type="ECO:0000256" key="4">
    <source>
        <dbReference type="ARBA" id="ARBA00022840"/>
    </source>
</evidence>
<dbReference type="EMBL" id="BAAAHH010000003">
    <property type="protein sequence ID" value="GAA0941127.1"/>
    <property type="molecule type" value="Genomic_DNA"/>
</dbReference>
<organism evidence="6 7">
    <name type="scientific">Actinocorallia libanotica</name>
    <dbReference type="NCBI Taxonomy" id="46162"/>
    <lineage>
        <taxon>Bacteria</taxon>
        <taxon>Bacillati</taxon>
        <taxon>Actinomycetota</taxon>
        <taxon>Actinomycetes</taxon>
        <taxon>Streptosporangiales</taxon>
        <taxon>Thermomonosporaceae</taxon>
        <taxon>Actinocorallia</taxon>
    </lineage>
</organism>